<dbReference type="GO" id="GO:0015171">
    <property type="term" value="F:amino acid transmembrane transporter activity"/>
    <property type="evidence" value="ECO:0007669"/>
    <property type="project" value="TreeGrafter"/>
</dbReference>
<feature type="transmembrane region" description="Helical" evidence="6">
    <location>
        <begin position="74"/>
        <end position="91"/>
    </location>
</feature>
<keyword evidence="8" id="KW-1185">Reference proteome</keyword>
<dbReference type="AlphaFoldDB" id="A0A7W9ZJ54"/>
<dbReference type="Proteomes" id="UP000544872">
    <property type="component" value="Unassembled WGS sequence"/>
</dbReference>
<dbReference type="EMBL" id="JACIIX010000012">
    <property type="protein sequence ID" value="MBB6211557.1"/>
    <property type="molecule type" value="Genomic_DNA"/>
</dbReference>
<dbReference type="PANTHER" id="PTHR30086">
    <property type="entry name" value="ARGININE EXPORTER PROTEIN ARGO"/>
    <property type="match status" value="1"/>
</dbReference>
<sequence>MALDLWLVFIPAVFLLNMAPGPNNLLVMNNAARFGLGTATLAGMGRMPAFAALVGLTAVGLGAVLAASELAFTVIKWVGALYLVYLGIKLWRAPVEDTVLAERSTEAVNIRALATQEFLSAIANPKAILVFTAFFPQFMDASQPPTGQLLIMGATFLVLEAVALVLYGVGGAGMGRFFATARGRRIMNRVSGGALVAAGAALAAARK</sequence>
<evidence type="ECO:0000256" key="1">
    <source>
        <dbReference type="ARBA" id="ARBA00004651"/>
    </source>
</evidence>
<evidence type="ECO:0000256" key="3">
    <source>
        <dbReference type="ARBA" id="ARBA00022692"/>
    </source>
</evidence>
<feature type="transmembrane region" description="Helical" evidence="6">
    <location>
        <begin position="149"/>
        <end position="174"/>
    </location>
</feature>
<dbReference type="InterPro" id="IPR001123">
    <property type="entry name" value="LeuE-type"/>
</dbReference>
<gene>
    <name evidence="7" type="ORF">FHS48_002998</name>
</gene>
<evidence type="ECO:0000313" key="8">
    <source>
        <dbReference type="Proteomes" id="UP000544872"/>
    </source>
</evidence>
<keyword evidence="5 6" id="KW-0472">Membrane</keyword>
<keyword evidence="2" id="KW-1003">Cell membrane</keyword>
<dbReference type="PIRSF" id="PIRSF006324">
    <property type="entry name" value="LeuE"/>
    <property type="match status" value="1"/>
</dbReference>
<comment type="subcellular location">
    <subcellularLocation>
        <location evidence="1">Cell membrane</location>
        <topology evidence="1">Multi-pass membrane protein</topology>
    </subcellularLocation>
</comment>
<organism evidence="7 8">
    <name type="scientific">Novispirillum itersonii</name>
    <name type="common">Aquaspirillum itersonii</name>
    <dbReference type="NCBI Taxonomy" id="189"/>
    <lineage>
        <taxon>Bacteria</taxon>
        <taxon>Pseudomonadati</taxon>
        <taxon>Pseudomonadota</taxon>
        <taxon>Alphaproteobacteria</taxon>
        <taxon>Rhodospirillales</taxon>
        <taxon>Novispirillaceae</taxon>
        <taxon>Novispirillum</taxon>
    </lineage>
</organism>
<proteinExistence type="predicted"/>
<feature type="transmembrane region" description="Helical" evidence="6">
    <location>
        <begin position="186"/>
        <end position="205"/>
    </location>
</feature>
<comment type="caution">
    <text evidence="7">The sequence shown here is derived from an EMBL/GenBank/DDBJ whole genome shotgun (WGS) entry which is preliminary data.</text>
</comment>
<evidence type="ECO:0000256" key="5">
    <source>
        <dbReference type="ARBA" id="ARBA00023136"/>
    </source>
</evidence>
<dbReference type="PANTHER" id="PTHR30086:SF20">
    <property type="entry name" value="ARGININE EXPORTER PROTEIN ARGO-RELATED"/>
    <property type="match status" value="1"/>
</dbReference>
<name>A0A7W9ZJ54_NOVIT</name>
<dbReference type="RefSeq" id="WP_184264444.1">
    <property type="nucleotide sequence ID" value="NZ_JACIIX010000012.1"/>
</dbReference>
<accession>A0A7W9ZJ54</accession>
<dbReference type="Pfam" id="PF01810">
    <property type="entry name" value="LysE"/>
    <property type="match status" value="1"/>
</dbReference>
<keyword evidence="3 6" id="KW-0812">Transmembrane</keyword>
<keyword evidence="4 6" id="KW-1133">Transmembrane helix</keyword>
<reference evidence="7 8" key="1">
    <citation type="submission" date="2020-08" db="EMBL/GenBank/DDBJ databases">
        <title>Genomic Encyclopedia of Type Strains, Phase IV (KMG-IV): sequencing the most valuable type-strain genomes for metagenomic binning, comparative biology and taxonomic classification.</title>
        <authorList>
            <person name="Goeker M."/>
        </authorList>
    </citation>
    <scope>NUCLEOTIDE SEQUENCE [LARGE SCALE GENOMIC DNA]</scope>
    <source>
        <strain evidence="7 8">DSM 11590</strain>
    </source>
</reference>
<evidence type="ECO:0000256" key="2">
    <source>
        <dbReference type="ARBA" id="ARBA00022475"/>
    </source>
</evidence>
<evidence type="ECO:0000256" key="6">
    <source>
        <dbReference type="SAM" id="Phobius"/>
    </source>
</evidence>
<evidence type="ECO:0000313" key="7">
    <source>
        <dbReference type="EMBL" id="MBB6211557.1"/>
    </source>
</evidence>
<evidence type="ECO:0000256" key="4">
    <source>
        <dbReference type="ARBA" id="ARBA00022989"/>
    </source>
</evidence>
<protein>
    <submittedName>
        <fullName evidence="7">Threonine/homoserine/homoserine lactone efflux protein</fullName>
    </submittedName>
</protein>
<dbReference type="GO" id="GO:0005886">
    <property type="term" value="C:plasma membrane"/>
    <property type="evidence" value="ECO:0007669"/>
    <property type="project" value="UniProtKB-SubCell"/>
</dbReference>